<dbReference type="InterPro" id="IPR004107">
    <property type="entry name" value="Integrase_SAM-like_N"/>
</dbReference>
<feature type="region of interest" description="Disordered" evidence="2">
    <location>
        <begin position="1"/>
        <end position="22"/>
    </location>
</feature>
<keyword evidence="1" id="KW-0238">DNA-binding</keyword>
<dbReference type="SUPFAM" id="SSF56349">
    <property type="entry name" value="DNA breaking-rejoining enzymes"/>
    <property type="match status" value="1"/>
</dbReference>
<feature type="non-terminal residue" evidence="4">
    <location>
        <position position="153"/>
    </location>
</feature>
<evidence type="ECO:0000256" key="1">
    <source>
        <dbReference type="ARBA" id="ARBA00023125"/>
    </source>
</evidence>
<dbReference type="InterPro" id="IPR010998">
    <property type="entry name" value="Integrase_recombinase_N"/>
</dbReference>
<gene>
    <name evidence="4" type="ORF">METZ01_LOCUS265405</name>
</gene>
<feature type="domain" description="Core-binding (CB)" evidence="3">
    <location>
        <begin position="78"/>
        <end position="153"/>
    </location>
</feature>
<organism evidence="4">
    <name type="scientific">marine metagenome</name>
    <dbReference type="NCBI Taxonomy" id="408172"/>
    <lineage>
        <taxon>unclassified sequences</taxon>
        <taxon>metagenomes</taxon>
        <taxon>ecological metagenomes</taxon>
    </lineage>
</organism>
<dbReference type="AlphaFoldDB" id="A0A382JPL8"/>
<dbReference type="GO" id="GO:0015074">
    <property type="term" value="P:DNA integration"/>
    <property type="evidence" value="ECO:0007669"/>
    <property type="project" value="InterPro"/>
</dbReference>
<dbReference type="PROSITE" id="PS51900">
    <property type="entry name" value="CB"/>
    <property type="match status" value="1"/>
</dbReference>
<proteinExistence type="predicted"/>
<protein>
    <recommendedName>
        <fullName evidence="3">Core-binding (CB) domain-containing protein</fullName>
    </recommendedName>
</protein>
<dbReference type="Pfam" id="PF14659">
    <property type="entry name" value="Phage_int_SAM_3"/>
    <property type="match status" value="1"/>
</dbReference>
<evidence type="ECO:0000256" key="2">
    <source>
        <dbReference type="SAM" id="MobiDB-lite"/>
    </source>
</evidence>
<dbReference type="InterPro" id="IPR044068">
    <property type="entry name" value="CB"/>
</dbReference>
<feature type="compositionally biased region" description="Basic and acidic residues" evidence="2">
    <location>
        <begin position="1"/>
        <end position="12"/>
    </location>
</feature>
<accession>A0A382JPL8</accession>
<sequence length="153" mass="18469">MLKFPKWSDRNSRATANGGSMPEQLVRRGKRKIWYAQCRYMKVRLFDCLETTDRRLAERRLAELKLFIERGEYKSWKKKFSDLIPVYLETILNKKSEHCQERYGSIIRNHLKPYFDGVRLFDVDHNKVIEYKLHREKSKATESTLKKELRVLK</sequence>
<evidence type="ECO:0000313" key="4">
    <source>
        <dbReference type="EMBL" id="SVC12551.1"/>
    </source>
</evidence>
<reference evidence="4" key="1">
    <citation type="submission" date="2018-05" db="EMBL/GenBank/DDBJ databases">
        <authorList>
            <person name="Lanie J.A."/>
            <person name="Ng W.-L."/>
            <person name="Kazmierczak K.M."/>
            <person name="Andrzejewski T.M."/>
            <person name="Davidsen T.M."/>
            <person name="Wayne K.J."/>
            <person name="Tettelin H."/>
            <person name="Glass J.I."/>
            <person name="Rusch D."/>
            <person name="Podicherti R."/>
            <person name="Tsui H.-C.T."/>
            <person name="Winkler M.E."/>
        </authorList>
    </citation>
    <scope>NUCLEOTIDE SEQUENCE</scope>
</reference>
<name>A0A382JPL8_9ZZZZ</name>
<dbReference type="Gene3D" id="1.10.150.130">
    <property type="match status" value="1"/>
</dbReference>
<dbReference type="EMBL" id="UINC01074899">
    <property type="protein sequence ID" value="SVC12551.1"/>
    <property type="molecule type" value="Genomic_DNA"/>
</dbReference>
<dbReference type="GO" id="GO:0003677">
    <property type="term" value="F:DNA binding"/>
    <property type="evidence" value="ECO:0007669"/>
    <property type="project" value="UniProtKB-KW"/>
</dbReference>
<dbReference type="InterPro" id="IPR011010">
    <property type="entry name" value="DNA_brk_join_enz"/>
</dbReference>
<evidence type="ECO:0000259" key="3">
    <source>
        <dbReference type="PROSITE" id="PS51900"/>
    </source>
</evidence>